<proteinExistence type="inferred from homology"/>
<dbReference type="NCBIfam" id="TIGR03864">
    <property type="entry name" value="PQQ_ABC_ATP"/>
    <property type="match status" value="1"/>
</dbReference>
<dbReference type="PANTHER" id="PTHR42711:SF5">
    <property type="entry name" value="ABC TRANSPORTER ATP-BINDING PROTEIN NATA"/>
    <property type="match status" value="1"/>
</dbReference>
<evidence type="ECO:0000313" key="9">
    <source>
        <dbReference type="Proteomes" id="UP000321192"/>
    </source>
</evidence>
<name>A0A5C7SDS8_THASP</name>
<reference evidence="8 9" key="1">
    <citation type="submission" date="2018-09" db="EMBL/GenBank/DDBJ databases">
        <title>Metagenome Assembled Genomes from an Advanced Water Purification Facility.</title>
        <authorList>
            <person name="Stamps B.W."/>
            <person name="Spear J.R."/>
        </authorList>
    </citation>
    <scope>NUCLEOTIDE SEQUENCE [LARGE SCALE GENOMIC DNA]</scope>
    <source>
        <strain evidence="8">Bin_27_1</strain>
    </source>
</reference>
<dbReference type="SUPFAM" id="SSF52540">
    <property type="entry name" value="P-loop containing nucleoside triphosphate hydrolases"/>
    <property type="match status" value="1"/>
</dbReference>
<dbReference type="CDD" id="cd03230">
    <property type="entry name" value="ABC_DR_subfamily_A"/>
    <property type="match status" value="1"/>
</dbReference>
<dbReference type="Gene3D" id="3.40.50.300">
    <property type="entry name" value="P-loop containing nucleotide triphosphate hydrolases"/>
    <property type="match status" value="1"/>
</dbReference>
<evidence type="ECO:0000256" key="6">
    <source>
        <dbReference type="ARBA" id="ARBA00022840"/>
    </source>
</evidence>
<sequence length="251" mass="26774">MTEAREVLLQVRGVRKAYGARPALKGVDLEVRAGEFVALLGPNGAGKSTLFQLLTGLFDADAGELRVCGEDMRRTPVRALGRIGVVFQQMTLDLDLSVEANLVFHARLHGIGGAASRARIADVLARVGLAERRADRVRELSGGNRRKVELARALLHRPAVLLMDEATVGLDPASRRHLLDEVLALRAAGVGVLWATHLVDEAEAADRVLVLHRGELLAADAPAALTAAAHCASLSEAFLKLTGTPQAADRE</sequence>
<dbReference type="AlphaFoldDB" id="A0A5C7SDS8"/>
<dbReference type="InterPro" id="IPR017871">
    <property type="entry name" value="ABC_transporter-like_CS"/>
</dbReference>
<keyword evidence="6 8" id="KW-0067">ATP-binding</keyword>
<gene>
    <name evidence="8" type="ORF">E6Q80_16410</name>
</gene>
<dbReference type="InterPro" id="IPR003439">
    <property type="entry name" value="ABC_transporter-like_ATP-bd"/>
</dbReference>
<dbReference type="PROSITE" id="PS50893">
    <property type="entry name" value="ABC_TRANSPORTER_2"/>
    <property type="match status" value="1"/>
</dbReference>
<evidence type="ECO:0000256" key="1">
    <source>
        <dbReference type="ARBA" id="ARBA00005417"/>
    </source>
</evidence>
<dbReference type="EMBL" id="SSFD01000260">
    <property type="protein sequence ID" value="TXH81917.1"/>
    <property type="molecule type" value="Genomic_DNA"/>
</dbReference>
<keyword evidence="4" id="KW-0472">Membrane</keyword>
<evidence type="ECO:0000256" key="2">
    <source>
        <dbReference type="ARBA" id="ARBA00022448"/>
    </source>
</evidence>
<dbReference type="GO" id="GO:0016887">
    <property type="term" value="F:ATP hydrolysis activity"/>
    <property type="evidence" value="ECO:0007669"/>
    <property type="project" value="InterPro"/>
</dbReference>
<dbReference type="RefSeq" id="WP_276660377.1">
    <property type="nucleotide sequence ID" value="NZ_SSFD01000260.1"/>
</dbReference>
<accession>A0A5C7SDS8</accession>
<evidence type="ECO:0000259" key="7">
    <source>
        <dbReference type="PROSITE" id="PS50893"/>
    </source>
</evidence>
<protein>
    <submittedName>
        <fullName evidence="8">ATP-binding cassette domain-containing protein</fullName>
    </submittedName>
</protein>
<dbReference type="InterPro" id="IPR027417">
    <property type="entry name" value="P-loop_NTPase"/>
</dbReference>
<keyword evidence="4" id="KW-1003">Cell membrane</keyword>
<dbReference type="InterPro" id="IPR022467">
    <property type="entry name" value="ABC_transprt_ATP-bd_su_PQQ"/>
</dbReference>
<keyword evidence="3" id="KW-0536">Nodulation</keyword>
<dbReference type="PANTHER" id="PTHR42711">
    <property type="entry name" value="ABC TRANSPORTER ATP-BINDING PROTEIN"/>
    <property type="match status" value="1"/>
</dbReference>
<dbReference type="Proteomes" id="UP000321192">
    <property type="component" value="Unassembled WGS sequence"/>
</dbReference>
<keyword evidence="2" id="KW-0813">Transport</keyword>
<dbReference type="GO" id="GO:0005524">
    <property type="term" value="F:ATP binding"/>
    <property type="evidence" value="ECO:0007669"/>
    <property type="project" value="UniProtKB-KW"/>
</dbReference>
<organism evidence="8 9">
    <name type="scientific">Thauera aminoaromatica</name>
    <dbReference type="NCBI Taxonomy" id="164330"/>
    <lineage>
        <taxon>Bacteria</taxon>
        <taxon>Pseudomonadati</taxon>
        <taxon>Pseudomonadota</taxon>
        <taxon>Betaproteobacteria</taxon>
        <taxon>Rhodocyclales</taxon>
        <taxon>Zoogloeaceae</taxon>
        <taxon>Thauera</taxon>
    </lineage>
</organism>
<evidence type="ECO:0000256" key="5">
    <source>
        <dbReference type="ARBA" id="ARBA00022741"/>
    </source>
</evidence>
<evidence type="ECO:0000256" key="3">
    <source>
        <dbReference type="ARBA" id="ARBA00022458"/>
    </source>
</evidence>
<evidence type="ECO:0000256" key="4">
    <source>
        <dbReference type="ARBA" id="ARBA00022475"/>
    </source>
</evidence>
<evidence type="ECO:0000313" key="8">
    <source>
        <dbReference type="EMBL" id="TXH81917.1"/>
    </source>
</evidence>
<dbReference type="InterPro" id="IPR050763">
    <property type="entry name" value="ABC_transporter_ATP-binding"/>
</dbReference>
<feature type="domain" description="ABC transporter" evidence="7">
    <location>
        <begin position="9"/>
        <end position="238"/>
    </location>
</feature>
<dbReference type="SMART" id="SM00382">
    <property type="entry name" value="AAA"/>
    <property type="match status" value="1"/>
</dbReference>
<comment type="similarity">
    <text evidence="1">Belongs to the ABC transporter superfamily.</text>
</comment>
<dbReference type="PROSITE" id="PS00211">
    <property type="entry name" value="ABC_TRANSPORTER_1"/>
    <property type="match status" value="1"/>
</dbReference>
<comment type="caution">
    <text evidence="8">The sequence shown here is derived from an EMBL/GenBank/DDBJ whole genome shotgun (WGS) entry which is preliminary data.</text>
</comment>
<keyword evidence="5" id="KW-0547">Nucleotide-binding</keyword>
<dbReference type="Pfam" id="PF00005">
    <property type="entry name" value="ABC_tran"/>
    <property type="match status" value="1"/>
</dbReference>
<dbReference type="InterPro" id="IPR003593">
    <property type="entry name" value="AAA+_ATPase"/>
</dbReference>